<keyword evidence="1" id="KW-0472">Membrane</keyword>
<keyword evidence="1" id="KW-0812">Transmembrane</keyword>
<keyword evidence="1" id="KW-1133">Transmembrane helix</keyword>
<evidence type="ECO:0000313" key="3">
    <source>
        <dbReference type="Proteomes" id="UP000227088"/>
    </source>
</evidence>
<evidence type="ECO:0000256" key="1">
    <source>
        <dbReference type="SAM" id="Phobius"/>
    </source>
</evidence>
<dbReference type="InterPro" id="IPR021813">
    <property type="entry name" value="DUF3392"/>
</dbReference>
<feature type="transmembrane region" description="Helical" evidence="1">
    <location>
        <begin position="74"/>
        <end position="93"/>
    </location>
</feature>
<sequence>MRPHNREIAVAMIATLLVIFGGVINGALRQLVRKQPMWLRVGAFISLCAFGYGTFTVWLTPIVAGYLINQSPGMYVSSIVLSFIVVGILAENFQRSK</sequence>
<feature type="transmembrane region" description="Helical" evidence="1">
    <location>
        <begin position="12"/>
        <end position="32"/>
    </location>
</feature>
<protein>
    <submittedName>
        <fullName evidence="2">Uncharacterized protein</fullName>
    </submittedName>
</protein>
<dbReference type="Pfam" id="PF11872">
    <property type="entry name" value="DUF3392"/>
    <property type="match status" value="1"/>
</dbReference>
<dbReference type="EMBL" id="MABE01000635">
    <property type="protein sequence ID" value="OUS37340.1"/>
    <property type="molecule type" value="Genomic_DNA"/>
</dbReference>
<proteinExistence type="predicted"/>
<organism evidence="2 3">
    <name type="scientific">Oleispira antarctica</name>
    <dbReference type="NCBI Taxonomy" id="188908"/>
    <lineage>
        <taxon>Bacteria</taxon>
        <taxon>Pseudomonadati</taxon>
        <taxon>Pseudomonadota</taxon>
        <taxon>Gammaproteobacteria</taxon>
        <taxon>Oceanospirillales</taxon>
        <taxon>Oceanospirillaceae</taxon>
        <taxon>Oleispira</taxon>
    </lineage>
</organism>
<reference evidence="3" key="1">
    <citation type="journal article" date="2017" name="Proc. Natl. Acad. Sci. U.S.A.">
        <title>Simulation of Deepwater Horizon oil plume reveals substrate specialization within a complex community of hydrocarbon degraders.</title>
        <authorList>
            <person name="Hu P."/>
            <person name="Dubinsky E.A."/>
            <person name="Probst A.J."/>
            <person name="Wang J."/>
            <person name="Sieber C.M.K."/>
            <person name="Tom L.M."/>
            <person name="Gardinali P."/>
            <person name="Banfield J.F."/>
            <person name="Atlas R.M."/>
            <person name="Andersen G.L."/>
        </authorList>
    </citation>
    <scope>NUCLEOTIDE SEQUENCE [LARGE SCALE GENOMIC DNA]</scope>
</reference>
<feature type="transmembrane region" description="Helical" evidence="1">
    <location>
        <begin position="44"/>
        <end position="68"/>
    </location>
</feature>
<dbReference type="Proteomes" id="UP000227088">
    <property type="component" value="Unassembled WGS sequence"/>
</dbReference>
<comment type="caution">
    <text evidence="2">The sequence shown here is derived from an EMBL/GenBank/DDBJ whole genome shotgun (WGS) entry which is preliminary data.</text>
</comment>
<dbReference type="AlphaFoldDB" id="A0A1Y5HK28"/>
<accession>A0A1Y5HK28</accession>
<gene>
    <name evidence="2" type="ORF">A9R00_11085</name>
</gene>
<name>A0A1Y5HK28_OLEAN</name>
<evidence type="ECO:0000313" key="2">
    <source>
        <dbReference type="EMBL" id="OUS37340.1"/>
    </source>
</evidence>